<protein>
    <submittedName>
        <fullName evidence="2">DinB family protein</fullName>
    </submittedName>
</protein>
<comment type="caution">
    <text evidence="2">The sequence shown here is derived from an EMBL/GenBank/DDBJ whole genome shotgun (WGS) entry which is preliminary data.</text>
</comment>
<evidence type="ECO:0000313" key="2">
    <source>
        <dbReference type="EMBL" id="PZF74129.1"/>
    </source>
</evidence>
<dbReference type="InterPro" id="IPR024775">
    <property type="entry name" value="DinB-like"/>
</dbReference>
<dbReference type="Pfam" id="PF12867">
    <property type="entry name" value="DinB_2"/>
    <property type="match status" value="1"/>
</dbReference>
<name>A0A2W2BD06_9BACT</name>
<dbReference type="InterPro" id="IPR034660">
    <property type="entry name" value="DinB/YfiT-like"/>
</dbReference>
<keyword evidence="3" id="KW-1185">Reference proteome</keyword>
<dbReference type="Gene3D" id="1.20.120.450">
    <property type="entry name" value="dinb family like domain"/>
    <property type="match status" value="1"/>
</dbReference>
<evidence type="ECO:0000313" key="3">
    <source>
        <dbReference type="Proteomes" id="UP000248745"/>
    </source>
</evidence>
<dbReference type="Proteomes" id="UP000248745">
    <property type="component" value="Unassembled WGS sequence"/>
</dbReference>
<accession>A0A2W2BD06</accession>
<organism evidence="2 3">
    <name type="scientific">Taibaiella soli</name>
    <dbReference type="NCBI Taxonomy" id="1649169"/>
    <lineage>
        <taxon>Bacteria</taxon>
        <taxon>Pseudomonadati</taxon>
        <taxon>Bacteroidota</taxon>
        <taxon>Chitinophagia</taxon>
        <taxon>Chitinophagales</taxon>
        <taxon>Chitinophagaceae</taxon>
        <taxon>Taibaiella</taxon>
    </lineage>
</organism>
<dbReference type="OrthoDB" id="679284at2"/>
<sequence length="166" mass="18507">MSTQELATAVKNTGSRFIDSLSAFSEADMNKTPYEGSWTGGQVAEHIVKANGVELLFVPGTPSDRDPAQHVQAIRDIFLNFDAKYKAPERLTPQDGFHAKEPLLNTLHHQWSKLENAVQTQDLSEMCGSFEFPGIGKLTKLEVVNLIESHTQRHLRQLNKIHEAIG</sequence>
<dbReference type="AlphaFoldDB" id="A0A2W2BD06"/>
<evidence type="ECO:0000259" key="1">
    <source>
        <dbReference type="Pfam" id="PF12867"/>
    </source>
</evidence>
<proteinExistence type="predicted"/>
<gene>
    <name evidence="2" type="ORF">DN068_03700</name>
</gene>
<dbReference type="SUPFAM" id="SSF109854">
    <property type="entry name" value="DinB/YfiT-like putative metalloenzymes"/>
    <property type="match status" value="1"/>
</dbReference>
<reference evidence="2 3" key="1">
    <citation type="submission" date="2018-06" db="EMBL/GenBank/DDBJ databases">
        <title>Mucibacter soli gen. nov., sp. nov., a new member of the family Chitinophagaceae producing mucin.</title>
        <authorList>
            <person name="Kim M.-K."/>
            <person name="Park S."/>
            <person name="Kim T.-S."/>
            <person name="Joung Y."/>
            <person name="Han J.-H."/>
            <person name="Kim S.B."/>
        </authorList>
    </citation>
    <scope>NUCLEOTIDE SEQUENCE [LARGE SCALE GENOMIC DNA]</scope>
    <source>
        <strain evidence="2 3">R1-15</strain>
    </source>
</reference>
<dbReference type="EMBL" id="QKTW01000006">
    <property type="protein sequence ID" value="PZF74129.1"/>
    <property type="molecule type" value="Genomic_DNA"/>
</dbReference>
<feature type="domain" description="DinB-like" evidence="1">
    <location>
        <begin position="13"/>
        <end position="158"/>
    </location>
</feature>
<dbReference type="RefSeq" id="WP_110997545.1">
    <property type="nucleotide sequence ID" value="NZ_QKTW01000006.1"/>
</dbReference>